<organism evidence="3 4">
    <name type="scientific">Paxillus involutus ATCC 200175</name>
    <dbReference type="NCBI Taxonomy" id="664439"/>
    <lineage>
        <taxon>Eukaryota</taxon>
        <taxon>Fungi</taxon>
        <taxon>Dikarya</taxon>
        <taxon>Basidiomycota</taxon>
        <taxon>Agaricomycotina</taxon>
        <taxon>Agaricomycetes</taxon>
        <taxon>Agaricomycetidae</taxon>
        <taxon>Boletales</taxon>
        <taxon>Paxilineae</taxon>
        <taxon>Paxillaceae</taxon>
        <taxon>Paxillus</taxon>
    </lineage>
</organism>
<gene>
    <name evidence="3" type="ORF">PAXINDRAFT_102537</name>
</gene>
<feature type="domain" description="Fungal-type protein kinase" evidence="2">
    <location>
        <begin position="7"/>
        <end position="88"/>
    </location>
</feature>
<reference evidence="3 4" key="1">
    <citation type="submission" date="2014-06" db="EMBL/GenBank/DDBJ databases">
        <authorList>
            <consortium name="DOE Joint Genome Institute"/>
            <person name="Kuo A."/>
            <person name="Kohler A."/>
            <person name="Nagy L.G."/>
            <person name="Floudas D."/>
            <person name="Copeland A."/>
            <person name="Barry K.W."/>
            <person name="Cichocki N."/>
            <person name="Veneault-Fourrey C."/>
            <person name="LaButti K."/>
            <person name="Lindquist E.A."/>
            <person name="Lipzen A."/>
            <person name="Lundell T."/>
            <person name="Morin E."/>
            <person name="Murat C."/>
            <person name="Sun H."/>
            <person name="Tunlid A."/>
            <person name="Henrissat B."/>
            <person name="Grigoriev I.V."/>
            <person name="Hibbett D.S."/>
            <person name="Martin F."/>
            <person name="Nordberg H.P."/>
            <person name="Cantor M.N."/>
            <person name="Hua S.X."/>
        </authorList>
    </citation>
    <scope>NUCLEOTIDE SEQUENCE [LARGE SCALE GENOMIC DNA]</scope>
    <source>
        <strain evidence="3 4">ATCC 200175</strain>
    </source>
</reference>
<dbReference type="Pfam" id="PF17667">
    <property type="entry name" value="Pkinase_fungal"/>
    <property type="match status" value="1"/>
</dbReference>
<dbReference type="Proteomes" id="UP000053647">
    <property type="component" value="Unassembled WGS sequence"/>
</dbReference>
<keyword evidence="4" id="KW-1185">Reference proteome</keyword>
<accession>A0A0C9TL77</accession>
<name>A0A0C9TL77_PAXIN</name>
<dbReference type="AlphaFoldDB" id="A0A0C9TL77"/>
<dbReference type="EMBL" id="KN819606">
    <property type="protein sequence ID" value="KIJ08522.1"/>
    <property type="molecule type" value="Genomic_DNA"/>
</dbReference>
<evidence type="ECO:0000259" key="2">
    <source>
        <dbReference type="Pfam" id="PF17667"/>
    </source>
</evidence>
<dbReference type="OrthoDB" id="3271139at2759"/>
<proteinExistence type="predicted"/>
<protein>
    <recommendedName>
        <fullName evidence="2">Fungal-type protein kinase domain-containing protein</fullName>
    </recommendedName>
</protein>
<sequence length="208" mass="23364">MWVGGIGKLGDFEYAKNVASNSSHDIRTGTMHFMAAEVEAQSYLFRPPRFTAPDPLGTTSPDPHSALDIPLAFRMNFLHDIESVWWVFRAFPGVVGQTSRCDFFMNGPILDHAQRTLSKETRDICSGIVHMSRRLLESYRKAEESYPTLGLYDVLDSTYDMAYAYISNAQRKAGSVVLCPLPDLVNSKRSRPEDETSPTPQPGKKMRP</sequence>
<dbReference type="HOGENOM" id="CLU_1321259_0_0_1"/>
<evidence type="ECO:0000313" key="3">
    <source>
        <dbReference type="EMBL" id="KIJ08522.1"/>
    </source>
</evidence>
<feature type="region of interest" description="Disordered" evidence="1">
    <location>
        <begin position="186"/>
        <end position="208"/>
    </location>
</feature>
<evidence type="ECO:0000256" key="1">
    <source>
        <dbReference type="SAM" id="MobiDB-lite"/>
    </source>
</evidence>
<reference evidence="4" key="2">
    <citation type="submission" date="2015-01" db="EMBL/GenBank/DDBJ databases">
        <title>Evolutionary Origins and Diversification of the Mycorrhizal Mutualists.</title>
        <authorList>
            <consortium name="DOE Joint Genome Institute"/>
            <consortium name="Mycorrhizal Genomics Consortium"/>
            <person name="Kohler A."/>
            <person name="Kuo A."/>
            <person name="Nagy L.G."/>
            <person name="Floudas D."/>
            <person name="Copeland A."/>
            <person name="Barry K.W."/>
            <person name="Cichocki N."/>
            <person name="Veneault-Fourrey C."/>
            <person name="LaButti K."/>
            <person name="Lindquist E.A."/>
            <person name="Lipzen A."/>
            <person name="Lundell T."/>
            <person name="Morin E."/>
            <person name="Murat C."/>
            <person name="Riley R."/>
            <person name="Ohm R."/>
            <person name="Sun H."/>
            <person name="Tunlid A."/>
            <person name="Henrissat B."/>
            <person name="Grigoriev I.V."/>
            <person name="Hibbett D.S."/>
            <person name="Martin F."/>
        </authorList>
    </citation>
    <scope>NUCLEOTIDE SEQUENCE [LARGE SCALE GENOMIC DNA]</scope>
    <source>
        <strain evidence="4">ATCC 200175</strain>
    </source>
</reference>
<dbReference type="InterPro" id="IPR040976">
    <property type="entry name" value="Pkinase_fungal"/>
</dbReference>
<evidence type="ECO:0000313" key="4">
    <source>
        <dbReference type="Proteomes" id="UP000053647"/>
    </source>
</evidence>